<dbReference type="PANTHER" id="PTHR43257">
    <property type="entry name" value="PYRUVATE DEHYDROGENASE E1 COMPONENT BETA SUBUNIT"/>
    <property type="match status" value="1"/>
</dbReference>
<keyword evidence="6" id="KW-1185">Reference proteome</keyword>
<dbReference type="RefSeq" id="WP_050725541.1">
    <property type="nucleotide sequence ID" value="NZ_CP012332.1"/>
</dbReference>
<accession>A0A0K1PDK1</accession>
<feature type="domain" description="Transketolase-like pyrimidine-binding" evidence="4">
    <location>
        <begin position="4"/>
        <end position="179"/>
    </location>
</feature>
<evidence type="ECO:0000256" key="1">
    <source>
        <dbReference type="ARBA" id="ARBA00001964"/>
    </source>
</evidence>
<proteinExistence type="predicted"/>
<comment type="cofactor">
    <cofactor evidence="1">
        <name>thiamine diphosphate</name>
        <dbReference type="ChEBI" id="CHEBI:58937"/>
    </cofactor>
</comment>
<evidence type="ECO:0000256" key="2">
    <source>
        <dbReference type="ARBA" id="ARBA00023002"/>
    </source>
</evidence>
<dbReference type="FunFam" id="3.40.50.920:FF:000001">
    <property type="entry name" value="Pyruvate dehydrogenase E1 beta subunit"/>
    <property type="match status" value="1"/>
</dbReference>
<evidence type="ECO:0000313" key="6">
    <source>
        <dbReference type="Proteomes" id="UP000055590"/>
    </source>
</evidence>
<dbReference type="AlphaFoldDB" id="A0A0K1PDK1"/>
<dbReference type="NCBIfam" id="NF006667">
    <property type="entry name" value="PRK09212.1"/>
    <property type="match status" value="1"/>
</dbReference>
<dbReference type="SUPFAM" id="SSF52518">
    <property type="entry name" value="Thiamin diphosphate-binding fold (THDP-binding)"/>
    <property type="match status" value="1"/>
</dbReference>
<keyword evidence="5" id="KW-0670">Pyruvate</keyword>
<evidence type="ECO:0000313" key="5">
    <source>
        <dbReference type="EMBL" id="AKU91194.1"/>
    </source>
</evidence>
<dbReference type="Proteomes" id="UP000055590">
    <property type="component" value="Chromosome"/>
</dbReference>
<dbReference type="Pfam" id="PF02779">
    <property type="entry name" value="Transket_pyr"/>
    <property type="match status" value="1"/>
</dbReference>
<dbReference type="Gene3D" id="3.40.50.920">
    <property type="match status" value="1"/>
</dbReference>
<dbReference type="Gene3D" id="3.40.50.970">
    <property type="match status" value="1"/>
</dbReference>
<dbReference type="SMART" id="SM00861">
    <property type="entry name" value="Transket_pyr"/>
    <property type="match status" value="1"/>
</dbReference>
<dbReference type="KEGG" id="vin:AKJ08_1581"/>
<keyword evidence="3" id="KW-0786">Thiamine pyrophosphate</keyword>
<protein>
    <submittedName>
        <fullName evidence="5">Pyruvate dehydrogenase E1 component beta subunit</fullName>
    </submittedName>
</protein>
<dbReference type="CDD" id="cd07036">
    <property type="entry name" value="TPP_PYR_E1-PDHc-beta_like"/>
    <property type="match status" value="1"/>
</dbReference>
<dbReference type="EMBL" id="CP012332">
    <property type="protein sequence ID" value="AKU91194.1"/>
    <property type="molecule type" value="Genomic_DNA"/>
</dbReference>
<keyword evidence="2" id="KW-0560">Oxidoreductase</keyword>
<evidence type="ECO:0000256" key="3">
    <source>
        <dbReference type="ARBA" id="ARBA00023052"/>
    </source>
</evidence>
<dbReference type="PANTHER" id="PTHR43257:SF2">
    <property type="entry name" value="PYRUVATE DEHYDROGENASE E1 COMPONENT SUBUNIT BETA"/>
    <property type="match status" value="1"/>
</dbReference>
<dbReference type="InterPro" id="IPR005475">
    <property type="entry name" value="Transketolase-like_Pyr-bd"/>
</dbReference>
<dbReference type="PATRIC" id="fig|1391653.3.peg.1663"/>
<dbReference type="FunFam" id="3.40.50.970:FF:000001">
    <property type="entry name" value="Pyruvate dehydrogenase E1 beta subunit"/>
    <property type="match status" value="1"/>
</dbReference>
<dbReference type="GO" id="GO:0016491">
    <property type="term" value="F:oxidoreductase activity"/>
    <property type="evidence" value="ECO:0007669"/>
    <property type="project" value="UniProtKB-KW"/>
</dbReference>
<evidence type="ECO:0000259" key="4">
    <source>
        <dbReference type="SMART" id="SM00861"/>
    </source>
</evidence>
<sequence length="327" mass="35489">MRELTFRDALNEALDEELGRDPDTFLMGEEVGAYNGAYKVSKGLLDKYGPKRVVDSPISELGFCGLGVGAAMMGLKPIIEVMTWNFAILAMDQIVNTAAKMRYMAAGELSCPIVFRGPNGAARSLGAQHSQWFEAQYAYFPGIKVIVPSTPADAKGLLKSAIRDPDPVVFMESETMYAWKGMVPEGEYTIPIGKGDIKREGTDCTIVAWGKALKIALDGAELLAKDGINCEVVDPRTIRPLDEEIIVNSVRKTGACVVFEEGWPYYNVGAQISDIVQRACFDVLDSPVIRVTGADVPMPYARTLEDAARPDPTSVVAGVKNALNVRS</sequence>
<dbReference type="InterPro" id="IPR029061">
    <property type="entry name" value="THDP-binding"/>
</dbReference>
<name>A0A0K1PDK1_9BACT</name>
<dbReference type="InterPro" id="IPR033248">
    <property type="entry name" value="Transketolase_C"/>
</dbReference>
<dbReference type="Pfam" id="PF02780">
    <property type="entry name" value="Transketolase_C"/>
    <property type="match status" value="1"/>
</dbReference>
<dbReference type="SUPFAM" id="SSF52922">
    <property type="entry name" value="TK C-terminal domain-like"/>
    <property type="match status" value="1"/>
</dbReference>
<organism evidence="5 6">
    <name type="scientific">Vulgatibacter incomptus</name>
    <dbReference type="NCBI Taxonomy" id="1391653"/>
    <lineage>
        <taxon>Bacteria</taxon>
        <taxon>Pseudomonadati</taxon>
        <taxon>Myxococcota</taxon>
        <taxon>Myxococcia</taxon>
        <taxon>Myxococcales</taxon>
        <taxon>Cystobacterineae</taxon>
        <taxon>Vulgatibacteraceae</taxon>
        <taxon>Vulgatibacter</taxon>
    </lineage>
</organism>
<reference evidence="5 6" key="1">
    <citation type="submission" date="2015-08" db="EMBL/GenBank/DDBJ databases">
        <authorList>
            <person name="Babu N.S."/>
            <person name="Beckwith C.J."/>
            <person name="Beseler K.G."/>
            <person name="Brison A."/>
            <person name="Carone J.V."/>
            <person name="Caskin T.P."/>
            <person name="Diamond M."/>
            <person name="Durham M.E."/>
            <person name="Foxe J.M."/>
            <person name="Go M."/>
            <person name="Henderson B.A."/>
            <person name="Jones I.B."/>
            <person name="McGettigan J.A."/>
            <person name="Micheletti S.J."/>
            <person name="Nasrallah M.E."/>
            <person name="Ortiz D."/>
            <person name="Piller C.R."/>
            <person name="Privatt S.R."/>
            <person name="Schneider S.L."/>
            <person name="Sharp S."/>
            <person name="Smith T.C."/>
            <person name="Stanton J.D."/>
            <person name="Ullery H.E."/>
            <person name="Wilson R.J."/>
            <person name="Serrano M.G."/>
            <person name="Buck G."/>
            <person name="Lee V."/>
            <person name="Wang Y."/>
            <person name="Carvalho R."/>
            <person name="Voegtly L."/>
            <person name="Shi R."/>
            <person name="Duckworth R."/>
            <person name="Johnson A."/>
            <person name="Loviza R."/>
            <person name="Walstead R."/>
            <person name="Shah Z."/>
            <person name="Kiflezghi M."/>
            <person name="Wade K."/>
            <person name="Ball S.L."/>
            <person name="Bradley K.W."/>
            <person name="Asai D.J."/>
            <person name="Bowman C.A."/>
            <person name="Russell D.A."/>
            <person name="Pope W.H."/>
            <person name="Jacobs-Sera D."/>
            <person name="Hendrix R.W."/>
            <person name="Hatfull G.F."/>
        </authorList>
    </citation>
    <scope>NUCLEOTIDE SEQUENCE [LARGE SCALE GENOMIC DNA]</scope>
    <source>
        <strain evidence="5 6">DSM 27710</strain>
    </source>
</reference>
<dbReference type="STRING" id="1391653.AKJ08_1581"/>
<dbReference type="NCBIfam" id="NF008854">
    <property type="entry name" value="PRK11892.1"/>
    <property type="match status" value="1"/>
</dbReference>
<dbReference type="OrthoDB" id="9780894at2"/>
<gene>
    <name evidence="5" type="ORF">AKJ08_1581</name>
</gene>
<dbReference type="InterPro" id="IPR009014">
    <property type="entry name" value="Transketo_C/PFOR_II"/>
</dbReference>